<dbReference type="RefSeq" id="WP_215607872.1">
    <property type="nucleotide sequence ID" value="NZ_JADOES010000006.1"/>
</dbReference>
<feature type="domain" description="Bacterial surface antigen (D15)" evidence="7">
    <location>
        <begin position="198"/>
        <end position="519"/>
    </location>
</feature>
<evidence type="ECO:0000256" key="2">
    <source>
        <dbReference type="ARBA" id="ARBA00022692"/>
    </source>
</evidence>
<gene>
    <name evidence="8" type="ORF">IXB50_05140</name>
</gene>
<evidence type="ECO:0000259" key="7">
    <source>
        <dbReference type="Pfam" id="PF01103"/>
    </source>
</evidence>
<name>A0A947GHL7_9CYAN</name>
<dbReference type="PANTHER" id="PTHR12815:SF47">
    <property type="entry name" value="TRANSLOCATION AND ASSEMBLY MODULE SUBUNIT TAMA"/>
    <property type="match status" value="1"/>
</dbReference>
<proteinExistence type="predicted"/>
<evidence type="ECO:0000256" key="4">
    <source>
        <dbReference type="ARBA" id="ARBA00023136"/>
    </source>
</evidence>
<dbReference type="InterPro" id="IPR000184">
    <property type="entry name" value="Bac_surfAg_D15"/>
</dbReference>
<dbReference type="Gene3D" id="2.40.160.50">
    <property type="entry name" value="membrane protein fhac: a member of the omp85/tpsb transporter family"/>
    <property type="match status" value="1"/>
</dbReference>
<keyword evidence="3 6" id="KW-0732">Signal</keyword>
<dbReference type="GO" id="GO:0019867">
    <property type="term" value="C:outer membrane"/>
    <property type="evidence" value="ECO:0007669"/>
    <property type="project" value="InterPro"/>
</dbReference>
<evidence type="ECO:0000256" key="3">
    <source>
        <dbReference type="ARBA" id="ARBA00022729"/>
    </source>
</evidence>
<organism evidence="8 9">
    <name type="scientific">Leptothoe spongobia TAU-MAC 1115</name>
    <dbReference type="NCBI Taxonomy" id="1967444"/>
    <lineage>
        <taxon>Bacteria</taxon>
        <taxon>Bacillati</taxon>
        <taxon>Cyanobacteriota</taxon>
        <taxon>Cyanophyceae</taxon>
        <taxon>Nodosilineales</taxon>
        <taxon>Cymatolegaceae</taxon>
        <taxon>Leptothoe</taxon>
        <taxon>Leptothoe spongobia</taxon>
    </lineage>
</organism>
<feature type="chain" id="PRO_5037290960" evidence="6">
    <location>
        <begin position="26"/>
        <end position="519"/>
    </location>
</feature>
<evidence type="ECO:0000256" key="6">
    <source>
        <dbReference type="SAM" id="SignalP"/>
    </source>
</evidence>
<dbReference type="Pfam" id="PF01103">
    <property type="entry name" value="Omp85"/>
    <property type="match status" value="1"/>
</dbReference>
<keyword evidence="2" id="KW-0812">Transmembrane</keyword>
<evidence type="ECO:0000313" key="8">
    <source>
        <dbReference type="EMBL" id="MBT9314803.1"/>
    </source>
</evidence>
<dbReference type="PANTHER" id="PTHR12815">
    <property type="entry name" value="SORTING AND ASSEMBLY MACHINERY SAMM50 PROTEIN FAMILY MEMBER"/>
    <property type="match status" value="1"/>
</dbReference>
<keyword evidence="4" id="KW-0472">Membrane</keyword>
<dbReference type="EMBL" id="JADOES010000006">
    <property type="protein sequence ID" value="MBT9314803.1"/>
    <property type="molecule type" value="Genomic_DNA"/>
</dbReference>
<evidence type="ECO:0000256" key="1">
    <source>
        <dbReference type="ARBA" id="ARBA00004370"/>
    </source>
</evidence>
<sequence length="519" mass="55819">MKINSRLFSPCQVRWILVTTLGLTASPLGFTTTAWGQTADGPTLPEPVTQTELSPANIPRTELTVPQGNGEIIADIQIRLVNAEEDTEGSPDVAGMIKQFQLQPGDSYDPELAHGDLSRIAGMAERVTLTLEPATEPDQIVMVVTAEKPNSFFYDFGSLPRTTALAGPLRPVTVNPSSNSARGFSIKVHGGIDNIGDNNQRLTVGLLGGENTLGAEVDFRQFFQDGSGYGLNFENRRGIEPEFEGGDNEVDLANGDDPWVHRLGGGVEYFRPLAPDLEAALGVSYQRISIRDDAFTNDVFDDDELGNSLTVSDSGQDDLLTINLVGKLDRRNDADNPTQGYRFLFGTDQSIPIGDADILFNRLSANYTQFLPLNLFGFTAGPRTLVLNVQGGTIIGDTPPYEAFSLGGSSSVRGYSSGELGTGESFVQATAEYRFPMFSFNALDDDIDVGGTLFFDYASDLGTGDDVIGEPAEARDKPGDGFGYGLGVRALTSVGAVRLEFGLNDEGDSQVIFKIGDRF</sequence>
<comment type="subcellular location">
    <subcellularLocation>
        <location evidence="1">Membrane</location>
    </subcellularLocation>
</comment>
<comment type="caution">
    <text evidence="8">The sequence shown here is derived from an EMBL/GenBank/DDBJ whole genome shotgun (WGS) entry which is preliminary data.</text>
</comment>
<dbReference type="InterPro" id="IPR039910">
    <property type="entry name" value="D15-like"/>
</dbReference>
<reference evidence="8" key="1">
    <citation type="submission" date="2020-11" db="EMBL/GenBank/DDBJ databases">
        <authorList>
            <person name="Konstantinou D."/>
            <person name="Gkelis S."/>
            <person name="Popin R."/>
            <person name="Fewer D."/>
            <person name="Sivonen K."/>
        </authorList>
    </citation>
    <scope>NUCLEOTIDE SEQUENCE</scope>
    <source>
        <strain evidence="8">TAU-MAC 1115</strain>
    </source>
</reference>
<protein>
    <submittedName>
        <fullName evidence="8">BamA/TamA family outer membrane protein</fullName>
    </submittedName>
</protein>
<reference evidence="8" key="2">
    <citation type="journal article" date="2021" name="Mar. Drugs">
        <title>Genome Reduction and Secondary Metabolism of the Marine Sponge-Associated Cyanobacterium Leptothoe.</title>
        <authorList>
            <person name="Konstantinou D."/>
            <person name="Popin R.V."/>
            <person name="Fewer D.P."/>
            <person name="Sivonen K."/>
            <person name="Gkelis S."/>
        </authorList>
    </citation>
    <scope>NUCLEOTIDE SEQUENCE</scope>
    <source>
        <strain evidence="8">TAU-MAC 1115</strain>
    </source>
</reference>
<keyword evidence="5" id="KW-0998">Cell outer membrane</keyword>
<evidence type="ECO:0000313" key="9">
    <source>
        <dbReference type="Proteomes" id="UP000717364"/>
    </source>
</evidence>
<dbReference type="Proteomes" id="UP000717364">
    <property type="component" value="Unassembled WGS sequence"/>
</dbReference>
<feature type="signal peptide" evidence="6">
    <location>
        <begin position="1"/>
        <end position="25"/>
    </location>
</feature>
<evidence type="ECO:0000256" key="5">
    <source>
        <dbReference type="ARBA" id="ARBA00023237"/>
    </source>
</evidence>
<dbReference type="AlphaFoldDB" id="A0A947GHL7"/>
<accession>A0A947GHL7</accession>
<keyword evidence="9" id="KW-1185">Reference proteome</keyword>